<sequence length="201" mass="22169">MSDFTFQSKHPVRDIVERLEAASERDWLSLGDLLEAFGAASFVPGLMIPAILVVSPLSGIPFFSSVCGITIALVALQMILHREHLWLPEVLMRRSIRGWQLGRAMSRIARVADWIDGHSRDRLLFLCTNPGVKIPQALAMICGASMPMLELLPFSSSILGMAVLFFSVSFLARDGFYVIGGMAFMALASLVPVFIWLMVAQ</sequence>
<reference evidence="2 3" key="1">
    <citation type="submission" date="2019-06" db="EMBL/GenBank/DDBJ databases">
        <title>Genome of new Rhodobacteraceae sp. SM1903.</title>
        <authorList>
            <person name="Ren X."/>
        </authorList>
    </citation>
    <scope>NUCLEOTIDE SEQUENCE [LARGE SCALE GENOMIC DNA]</scope>
    <source>
        <strain evidence="2 3">SM1903</strain>
    </source>
</reference>
<keyword evidence="3" id="KW-1185">Reference proteome</keyword>
<evidence type="ECO:0000313" key="3">
    <source>
        <dbReference type="Proteomes" id="UP000314011"/>
    </source>
</evidence>
<proteinExistence type="predicted"/>
<feature type="transmembrane region" description="Helical" evidence="1">
    <location>
        <begin position="33"/>
        <end position="54"/>
    </location>
</feature>
<keyword evidence="1" id="KW-0472">Membrane</keyword>
<protein>
    <submittedName>
        <fullName evidence="2">Exopolysaccharide biosynthesis protein</fullName>
    </submittedName>
</protein>
<dbReference type="InterPro" id="IPR010331">
    <property type="entry name" value="ExoD"/>
</dbReference>
<dbReference type="OrthoDB" id="7949130at2"/>
<feature type="transmembrane region" description="Helical" evidence="1">
    <location>
        <begin position="151"/>
        <end position="170"/>
    </location>
</feature>
<dbReference type="PIRSF" id="PIRSF033239">
    <property type="entry name" value="ExoD"/>
    <property type="match status" value="1"/>
</dbReference>
<organism evidence="2 3">
    <name type="scientific">Pelagovum pacificum</name>
    <dbReference type="NCBI Taxonomy" id="2588711"/>
    <lineage>
        <taxon>Bacteria</taxon>
        <taxon>Pseudomonadati</taxon>
        <taxon>Pseudomonadota</taxon>
        <taxon>Alphaproteobacteria</taxon>
        <taxon>Rhodobacterales</taxon>
        <taxon>Paracoccaceae</taxon>
        <taxon>Pelagovum</taxon>
    </lineage>
</organism>
<name>A0A5C5G9Y5_9RHOB</name>
<evidence type="ECO:0000256" key="1">
    <source>
        <dbReference type="SAM" id="Phobius"/>
    </source>
</evidence>
<dbReference type="Pfam" id="PF06055">
    <property type="entry name" value="ExoD"/>
    <property type="match status" value="1"/>
</dbReference>
<accession>A0A5C5G9Y5</accession>
<evidence type="ECO:0000313" key="2">
    <source>
        <dbReference type="EMBL" id="TNY31598.1"/>
    </source>
</evidence>
<feature type="transmembrane region" description="Helical" evidence="1">
    <location>
        <begin position="176"/>
        <end position="199"/>
    </location>
</feature>
<keyword evidence="1" id="KW-0812">Transmembrane</keyword>
<dbReference type="EMBL" id="VFFF01000002">
    <property type="protein sequence ID" value="TNY31598.1"/>
    <property type="molecule type" value="Genomic_DNA"/>
</dbReference>
<keyword evidence="1" id="KW-1133">Transmembrane helix</keyword>
<feature type="transmembrane region" description="Helical" evidence="1">
    <location>
        <begin position="60"/>
        <end position="80"/>
    </location>
</feature>
<gene>
    <name evidence="2" type="ORF">FHY64_16470</name>
</gene>
<dbReference type="AlphaFoldDB" id="A0A5C5G9Y5"/>
<dbReference type="PANTHER" id="PTHR41795">
    <property type="entry name" value="EXOPOLYSACCHARIDE SYNTHESIS PROTEIN"/>
    <property type="match status" value="1"/>
</dbReference>
<comment type="caution">
    <text evidence="2">The sequence shown here is derived from an EMBL/GenBank/DDBJ whole genome shotgun (WGS) entry which is preliminary data.</text>
</comment>
<dbReference type="Proteomes" id="UP000314011">
    <property type="component" value="Unassembled WGS sequence"/>
</dbReference>
<dbReference type="PANTHER" id="PTHR41795:SF1">
    <property type="entry name" value="EXOPOLYSACCHARIDE SYNTHESIS PROTEIN"/>
    <property type="match status" value="1"/>
</dbReference>
<dbReference type="RefSeq" id="WP_140196716.1">
    <property type="nucleotide sequence ID" value="NZ_CP065915.1"/>
</dbReference>